<reference evidence="3 4" key="1">
    <citation type="submission" date="2015-01" db="EMBL/GenBank/DDBJ databases">
        <title>Evolution of Trichinella species and genotypes.</title>
        <authorList>
            <person name="Korhonen P.K."/>
            <person name="Edoardo P."/>
            <person name="Giuseppe L.R."/>
            <person name="Gasser R.B."/>
        </authorList>
    </citation>
    <scope>NUCLEOTIDE SEQUENCE [LARGE SCALE GENOMIC DNA]</scope>
    <source>
        <strain evidence="2">ISS176</strain>
        <strain evidence="1">ISS588</strain>
    </source>
</reference>
<organism evidence="2 4">
    <name type="scientific">Trichinella pseudospiralis</name>
    <name type="common">Parasitic roundworm</name>
    <dbReference type="NCBI Taxonomy" id="6337"/>
    <lineage>
        <taxon>Eukaryota</taxon>
        <taxon>Metazoa</taxon>
        <taxon>Ecdysozoa</taxon>
        <taxon>Nematoda</taxon>
        <taxon>Enoplea</taxon>
        <taxon>Dorylaimia</taxon>
        <taxon>Trichinellida</taxon>
        <taxon>Trichinellidae</taxon>
        <taxon>Trichinella</taxon>
    </lineage>
</organism>
<accession>A0A0V1INR0</accession>
<sequence length="73" mass="8293">MKLVSHGISICNQGLVWNSTCSSSSISVKENPLLIACPPPFPKEDRIIPQDDLKRREAGTSCQELRKLRREKW</sequence>
<evidence type="ECO:0000313" key="2">
    <source>
        <dbReference type="EMBL" id="KRZ24482.1"/>
    </source>
</evidence>
<dbReference type="Proteomes" id="UP000054826">
    <property type="component" value="Unassembled WGS sequence"/>
</dbReference>
<gene>
    <name evidence="1" type="ORF">T4B_3626</name>
    <name evidence="2" type="ORF">T4C_8889</name>
</gene>
<dbReference type="AlphaFoldDB" id="A0A0V1INR0"/>
<evidence type="ECO:0000313" key="4">
    <source>
        <dbReference type="Proteomes" id="UP000054826"/>
    </source>
</evidence>
<evidence type="ECO:0000313" key="3">
    <source>
        <dbReference type="Proteomes" id="UP000054805"/>
    </source>
</evidence>
<dbReference type="Proteomes" id="UP000054805">
    <property type="component" value="Unassembled WGS sequence"/>
</dbReference>
<dbReference type="EMBL" id="JYDS01000158">
    <property type="protein sequence ID" value="KRZ22964.1"/>
    <property type="molecule type" value="Genomic_DNA"/>
</dbReference>
<proteinExistence type="predicted"/>
<evidence type="ECO:0000313" key="1">
    <source>
        <dbReference type="EMBL" id="KRZ22964.1"/>
    </source>
</evidence>
<dbReference type="EMBL" id="JYDV01000219">
    <property type="protein sequence ID" value="KRZ24482.1"/>
    <property type="molecule type" value="Genomic_DNA"/>
</dbReference>
<comment type="caution">
    <text evidence="2">The sequence shown here is derived from an EMBL/GenBank/DDBJ whole genome shotgun (WGS) entry which is preliminary data.</text>
</comment>
<protein>
    <submittedName>
        <fullName evidence="2">Uncharacterized protein</fullName>
    </submittedName>
</protein>
<keyword evidence="3" id="KW-1185">Reference proteome</keyword>
<name>A0A0V1INR0_TRIPS</name>